<dbReference type="OrthoDB" id="196767at2"/>
<dbReference type="GO" id="GO:0016740">
    <property type="term" value="F:transferase activity"/>
    <property type="evidence" value="ECO:0007669"/>
    <property type="project" value="UniProtKB-KW"/>
</dbReference>
<name>A0A1T4XSW1_9BACT</name>
<accession>A0A1T4XSW1</accession>
<dbReference type="PANTHER" id="PTHR43031">
    <property type="entry name" value="FAD-DEPENDENT OXIDOREDUCTASE"/>
    <property type="match status" value="1"/>
</dbReference>
<evidence type="ECO:0000313" key="2">
    <source>
        <dbReference type="EMBL" id="SKA92483.1"/>
    </source>
</evidence>
<proteinExistence type="predicted"/>
<dbReference type="Gene3D" id="3.40.250.10">
    <property type="entry name" value="Rhodanese-like domain"/>
    <property type="match status" value="1"/>
</dbReference>
<dbReference type="CDD" id="cd00158">
    <property type="entry name" value="RHOD"/>
    <property type="match status" value="1"/>
</dbReference>
<sequence length="143" mass="15770">MRFFWSLLICFTYAAIDAAPLPDNVELGPPKIQLPASVQQLSPLEVAAWLTAHPEATVIDLRMPEEITREGRLTGSHHYDFLQSSTADKLAQLDHDKPYLLYCALGGRSEKAAVQLSQQGFKQLVILKGGLDAWLKAGQPVSK</sequence>
<dbReference type="PANTHER" id="PTHR43031:SF1">
    <property type="entry name" value="PYRIDINE NUCLEOTIDE-DISULPHIDE OXIDOREDUCTASE"/>
    <property type="match status" value="1"/>
</dbReference>
<dbReference type="Proteomes" id="UP000190774">
    <property type="component" value="Unassembled WGS sequence"/>
</dbReference>
<dbReference type="EMBL" id="FUYE01000005">
    <property type="protein sequence ID" value="SKA92483.1"/>
    <property type="molecule type" value="Genomic_DNA"/>
</dbReference>
<feature type="domain" description="Rhodanese" evidence="1">
    <location>
        <begin position="52"/>
        <end position="143"/>
    </location>
</feature>
<dbReference type="SMART" id="SM00450">
    <property type="entry name" value="RHOD"/>
    <property type="match status" value="1"/>
</dbReference>
<dbReference type="SUPFAM" id="SSF52821">
    <property type="entry name" value="Rhodanese/Cell cycle control phosphatase"/>
    <property type="match status" value="1"/>
</dbReference>
<dbReference type="InterPro" id="IPR001763">
    <property type="entry name" value="Rhodanese-like_dom"/>
</dbReference>
<gene>
    <name evidence="2" type="ORF">SAMN02745166_01905</name>
</gene>
<evidence type="ECO:0000259" key="1">
    <source>
        <dbReference type="PROSITE" id="PS50206"/>
    </source>
</evidence>
<dbReference type="InterPro" id="IPR036873">
    <property type="entry name" value="Rhodanese-like_dom_sf"/>
</dbReference>
<reference evidence="3" key="1">
    <citation type="submission" date="2017-02" db="EMBL/GenBank/DDBJ databases">
        <authorList>
            <person name="Varghese N."/>
            <person name="Submissions S."/>
        </authorList>
    </citation>
    <scope>NUCLEOTIDE SEQUENCE [LARGE SCALE GENOMIC DNA]</scope>
    <source>
        <strain evidence="3">ATCC 700200</strain>
    </source>
</reference>
<evidence type="ECO:0000313" key="3">
    <source>
        <dbReference type="Proteomes" id="UP000190774"/>
    </source>
</evidence>
<dbReference type="PROSITE" id="PS50206">
    <property type="entry name" value="RHODANESE_3"/>
    <property type="match status" value="1"/>
</dbReference>
<dbReference type="RefSeq" id="WP_078813085.1">
    <property type="nucleotide sequence ID" value="NZ_FUYE01000005.1"/>
</dbReference>
<dbReference type="AlphaFoldDB" id="A0A1T4XSW1"/>
<keyword evidence="2" id="KW-0808">Transferase</keyword>
<dbReference type="STRING" id="48467.SAMN02745166_01905"/>
<protein>
    <submittedName>
        <fullName evidence="2">Rhodanese-related sulfurtransferase</fullName>
    </submittedName>
</protein>
<dbReference type="InterPro" id="IPR050229">
    <property type="entry name" value="GlpE_sulfurtransferase"/>
</dbReference>
<dbReference type="Pfam" id="PF00581">
    <property type="entry name" value="Rhodanese"/>
    <property type="match status" value="1"/>
</dbReference>
<keyword evidence="3" id="KW-1185">Reference proteome</keyword>
<organism evidence="2 3">
    <name type="scientific">Prosthecobacter debontii</name>
    <dbReference type="NCBI Taxonomy" id="48467"/>
    <lineage>
        <taxon>Bacteria</taxon>
        <taxon>Pseudomonadati</taxon>
        <taxon>Verrucomicrobiota</taxon>
        <taxon>Verrucomicrobiia</taxon>
        <taxon>Verrucomicrobiales</taxon>
        <taxon>Verrucomicrobiaceae</taxon>
        <taxon>Prosthecobacter</taxon>
    </lineage>
</organism>